<dbReference type="Pfam" id="PF10129">
    <property type="entry name" value="OpgC_C"/>
    <property type="match status" value="1"/>
</dbReference>
<dbReference type="PANTHER" id="PTHR38592">
    <property type="entry name" value="BLL4819 PROTEIN"/>
    <property type="match status" value="1"/>
</dbReference>
<comment type="caution">
    <text evidence="2">The sequence shown here is derived from an EMBL/GenBank/DDBJ whole genome shotgun (WGS) entry which is preliminary data.</text>
</comment>
<keyword evidence="1" id="KW-1133">Transmembrane helix</keyword>
<gene>
    <name evidence="2" type="ORF">FGK64_08925</name>
</gene>
<proteinExistence type="predicted"/>
<keyword evidence="1" id="KW-0472">Membrane</keyword>
<feature type="transmembrane region" description="Helical" evidence="1">
    <location>
        <begin position="42"/>
        <end position="61"/>
    </location>
</feature>
<evidence type="ECO:0000313" key="2">
    <source>
        <dbReference type="EMBL" id="TMV12912.1"/>
    </source>
</evidence>
<feature type="transmembrane region" description="Helical" evidence="1">
    <location>
        <begin position="393"/>
        <end position="412"/>
    </location>
</feature>
<reference evidence="2 3" key="1">
    <citation type="submission" date="2019-05" db="EMBL/GenBank/DDBJ databases">
        <title>Marivita sp. nov. isolated from sea sediment.</title>
        <authorList>
            <person name="Kim W."/>
        </authorList>
    </citation>
    <scope>NUCLEOTIDE SEQUENCE [LARGE SCALE GENOMIC DNA]</scope>
    <source>
        <strain evidence="2 3">CAU 1492</strain>
    </source>
</reference>
<feature type="transmembrane region" description="Helical" evidence="1">
    <location>
        <begin position="174"/>
        <end position="202"/>
    </location>
</feature>
<feature type="transmembrane region" description="Helical" evidence="1">
    <location>
        <begin position="313"/>
        <end position="330"/>
    </location>
</feature>
<evidence type="ECO:0000313" key="3">
    <source>
        <dbReference type="Proteomes" id="UP001191082"/>
    </source>
</evidence>
<feature type="transmembrane region" description="Helical" evidence="1">
    <location>
        <begin position="73"/>
        <end position="91"/>
    </location>
</feature>
<dbReference type="InterPro" id="IPR014550">
    <property type="entry name" value="UCP028704_OpgC"/>
</dbReference>
<evidence type="ECO:0000256" key="1">
    <source>
        <dbReference type="SAM" id="Phobius"/>
    </source>
</evidence>
<organism evidence="2 3">
    <name type="scientific">Arenibacterium halophilum</name>
    <dbReference type="NCBI Taxonomy" id="2583821"/>
    <lineage>
        <taxon>Bacteria</taxon>
        <taxon>Pseudomonadati</taxon>
        <taxon>Pseudomonadota</taxon>
        <taxon>Alphaproteobacteria</taxon>
        <taxon>Rhodobacterales</taxon>
        <taxon>Paracoccaceae</taxon>
        <taxon>Arenibacterium</taxon>
    </lineage>
</organism>
<dbReference type="PIRSF" id="PIRSF028704">
    <property type="entry name" value="UPC028704"/>
    <property type="match status" value="1"/>
</dbReference>
<protein>
    <submittedName>
        <fullName evidence="2">OpgC domain-containing protein</fullName>
    </submittedName>
</protein>
<feature type="transmembrane region" description="Helical" evidence="1">
    <location>
        <begin position="252"/>
        <end position="273"/>
    </location>
</feature>
<accession>A0ABY2X951</accession>
<feature type="transmembrane region" description="Helical" evidence="1">
    <location>
        <begin position="222"/>
        <end position="240"/>
    </location>
</feature>
<dbReference type="EMBL" id="VCPC01000002">
    <property type="protein sequence ID" value="TMV12912.1"/>
    <property type="molecule type" value="Genomic_DNA"/>
</dbReference>
<feature type="transmembrane region" description="Helical" evidence="1">
    <location>
        <begin position="111"/>
        <end position="130"/>
    </location>
</feature>
<feature type="transmembrane region" description="Helical" evidence="1">
    <location>
        <begin position="150"/>
        <end position="167"/>
    </location>
</feature>
<dbReference type="PANTHER" id="PTHR38592:SF3">
    <property type="entry name" value="BLL4819 PROTEIN"/>
    <property type="match status" value="1"/>
</dbReference>
<keyword evidence="3" id="KW-1185">Reference proteome</keyword>
<dbReference type="Proteomes" id="UP001191082">
    <property type="component" value="Unassembled WGS sequence"/>
</dbReference>
<dbReference type="RefSeq" id="WP_138863468.1">
    <property type="nucleotide sequence ID" value="NZ_VCPC01000002.1"/>
</dbReference>
<name>A0ABY2X951_9RHOB</name>
<sequence>MTGIAPSTSFAAPRGGSQTAVSSAPAAAVSGRDPRLDFYRGLAMFIILVAHIPYNAWAGWIPARFGFSDATEIFVFCSGMASAVAFGGAFLRRGWLMGTARVMFRCWQVYWAHICLFFFTLTAMAALDLYGGFEKSYIDDLNLRFVMDDPAPQLVGMFTLTYVPNYFDILPMYLVILAMLPLVMGLARIGTWAVALFCIALWSAANIGSIHFPAEPWSAREWFFNPFGWQLLFFTGFAFMRGWIPAPPVSSTLVWICAGVLILSAPIGSWKVFEWINAAAPALGDSLRGVWRGIDALDKATGFALRDKTDFSILRYLHFLALAYVAWVAAGPGGAHLRAVASGAAGEVWRGLLAIVTKVGQQSLAVFVASMAIARLLGFVLDQIGRTGASYALVNLIGFAIIIAVAYVAGWFKSQPWKTKRT</sequence>
<keyword evidence="1" id="KW-0812">Transmembrane</keyword>